<feature type="domain" description="Competence protein CoiA-like N-terminal" evidence="2">
    <location>
        <begin position="84"/>
        <end position="112"/>
    </location>
</feature>
<proteinExistence type="predicted"/>
<dbReference type="RefSeq" id="WP_376773739.1">
    <property type="nucleotide sequence ID" value="NZ_JACIGM010000003.1"/>
</dbReference>
<dbReference type="AlphaFoldDB" id="A0A7W6RKS5"/>
<name>A0A7W6RKS5_9HYPH</name>
<organism evidence="3 4">
    <name type="scientific">Rhizobium mongolense</name>
    <dbReference type="NCBI Taxonomy" id="57676"/>
    <lineage>
        <taxon>Bacteria</taxon>
        <taxon>Pseudomonadati</taxon>
        <taxon>Pseudomonadota</taxon>
        <taxon>Alphaproteobacteria</taxon>
        <taxon>Hyphomicrobiales</taxon>
        <taxon>Rhizobiaceae</taxon>
        <taxon>Rhizobium/Agrobacterium group</taxon>
        <taxon>Rhizobium</taxon>
    </lineage>
</organism>
<accession>A0A7W6RKS5</accession>
<feature type="region of interest" description="Disordered" evidence="1">
    <location>
        <begin position="23"/>
        <end position="49"/>
    </location>
</feature>
<dbReference type="Proteomes" id="UP000533641">
    <property type="component" value="Unassembled WGS sequence"/>
</dbReference>
<evidence type="ECO:0000313" key="3">
    <source>
        <dbReference type="EMBL" id="MBB4274112.1"/>
    </source>
</evidence>
<evidence type="ECO:0000256" key="1">
    <source>
        <dbReference type="SAM" id="MobiDB-lite"/>
    </source>
</evidence>
<dbReference type="Pfam" id="PF25164">
    <property type="entry name" value="CoiA_N"/>
    <property type="match status" value="1"/>
</dbReference>
<evidence type="ECO:0000259" key="2">
    <source>
        <dbReference type="Pfam" id="PF25164"/>
    </source>
</evidence>
<sequence length="313" mass="35819">MLSSGGRMVTLLSVVTAIPTTDQRAQRQLPEKLRSGSKPPADFSTRSLSRRHSTSRLAVWRRVMKFGIIDGRRRLAERGLRGACPVCGAPILAKCGSMRLHHWAHVSTISCDPWWEPETQWHRDWKDRFPTDWQEHRRIAPDGEIHIADVLTAAGVAIEFQHSSLSSTERASREEFHQKLAWIVDGMRLKRDHPSFFRPLVSAPVTLRKYQAFVLPLIGVPIIERWSKARSPVYLDFRDEPCGVPGIPDGFAIWRLRFGERTVVATPVSRESFVAHHCDGSPMVGFPVLPGRRVVLTEFESHLFRKRNRRPRF</sequence>
<dbReference type="EMBL" id="JACIGM010000003">
    <property type="protein sequence ID" value="MBB4274112.1"/>
    <property type="molecule type" value="Genomic_DNA"/>
</dbReference>
<dbReference type="InterPro" id="IPR057253">
    <property type="entry name" value="CoiA-like_N"/>
</dbReference>
<protein>
    <recommendedName>
        <fullName evidence="2">Competence protein CoiA-like N-terminal domain-containing protein</fullName>
    </recommendedName>
</protein>
<gene>
    <name evidence="3" type="ORF">GGE12_001867</name>
</gene>
<comment type="caution">
    <text evidence="3">The sequence shown here is derived from an EMBL/GenBank/DDBJ whole genome shotgun (WGS) entry which is preliminary data.</text>
</comment>
<reference evidence="3 4" key="1">
    <citation type="submission" date="2020-08" db="EMBL/GenBank/DDBJ databases">
        <title>Genomic Encyclopedia of Type Strains, Phase IV (KMG-V): Genome sequencing to study the core and pangenomes of soil and plant-associated prokaryotes.</title>
        <authorList>
            <person name="Whitman W."/>
        </authorList>
    </citation>
    <scope>NUCLEOTIDE SEQUENCE [LARGE SCALE GENOMIC DNA]</scope>
    <source>
        <strain evidence="3 4">SEMIA 402</strain>
    </source>
</reference>
<evidence type="ECO:0000313" key="4">
    <source>
        <dbReference type="Proteomes" id="UP000533641"/>
    </source>
</evidence>